<dbReference type="STRING" id="1618490.US90_C0013G0032"/>
<dbReference type="GO" id="GO:0008168">
    <property type="term" value="F:methyltransferase activity"/>
    <property type="evidence" value="ECO:0007669"/>
    <property type="project" value="UniProtKB-KW"/>
</dbReference>
<evidence type="ECO:0000313" key="2">
    <source>
        <dbReference type="EMBL" id="KKQ69691.1"/>
    </source>
</evidence>
<dbReference type="AlphaFoldDB" id="A0A0G0MXR8"/>
<keyword evidence="2" id="KW-0489">Methyltransferase</keyword>
<comment type="caution">
    <text evidence="2">The sequence shown here is derived from an EMBL/GenBank/DDBJ whole genome shotgun (WGS) entry which is preliminary data.</text>
</comment>
<proteinExistence type="predicted"/>
<keyword evidence="2" id="KW-0808">Transferase</keyword>
<gene>
    <name evidence="2" type="ORF">US90_C0013G0032</name>
</gene>
<accession>A0A0G0MXR8</accession>
<protein>
    <submittedName>
        <fullName evidence="2">Putative dual-specificity RNA methyltransferase RlmN</fullName>
    </submittedName>
</protein>
<organism evidence="2 3">
    <name type="scientific">Candidatus Shapirobacteria bacterium GW2011_GWE2_38_30</name>
    <dbReference type="NCBI Taxonomy" id="1618490"/>
    <lineage>
        <taxon>Bacteria</taxon>
        <taxon>Candidatus Shapironibacteriota</taxon>
    </lineage>
</organism>
<dbReference type="GO" id="GO:0032259">
    <property type="term" value="P:methylation"/>
    <property type="evidence" value="ECO:0007669"/>
    <property type="project" value="UniProtKB-KW"/>
</dbReference>
<dbReference type="Proteomes" id="UP000034406">
    <property type="component" value="Unassembled WGS sequence"/>
</dbReference>
<dbReference type="EMBL" id="LBUT01000013">
    <property type="protein sequence ID" value="KKQ69691.1"/>
    <property type="molecule type" value="Genomic_DNA"/>
</dbReference>
<dbReference type="InterPro" id="IPR048641">
    <property type="entry name" value="RlmN_N"/>
</dbReference>
<dbReference type="Gene3D" id="1.10.150.530">
    <property type="match status" value="1"/>
</dbReference>
<feature type="domain" description="Dual-specificity RNA methyltransferase RlmN N-terminal" evidence="1">
    <location>
        <begin position="2"/>
        <end position="53"/>
    </location>
</feature>
<reference evidence="2 3" key="1">
    <citation type="journal article" date="2015" name="Nature">
        <title>rRNA introns, odd ribosomes, and small enigmatic genomes across a large radiation of phyla.</title>
        <authorList>
            <person name="Brown C.T."/>
            <person name="Hug L.A."/>
            <person name="Thomas B.C."/>
            <person name="Sharon I."/>
            <person name="Castelle C.J."/>
            <person name="Singh A."/>
            <person name="Wilkins M.J."/>
            <person name="Williams K.H."/>
            <person name="Banfield J.F."/>
        </authorList>
    </citation>
    <scope>NUCLEOTIDE SEQUENCE [LARGE SCALE GENOMIC DNA]</scope>
</reference>
<name>A0A0G0MXR8_9BACT</name>
<evidence type="ECO:0000259" key="1">
    <source>
        <dbReference type="Pfam" id="PF21016"/>
    </source>
</evidence>
<sequence length="102" mass="12143">MDLDILNSWLTQNNLPKYRFSQISKNYFSAKYLKFDEMTDLPKTLRTQLDQNIKLLSVKEENLISSPHTQKALLRRLVNRLYFQSSWLSTGLYFLCHRKNGI</sequence>
<dbReference type="Pfam" id="PF21016">
    <property type="entry name" value="RlmN_N"/>
    <property type="match status" value="1"/>
</dbReference>
<evidence type="ECO:0000313" key="3">
    <source>
        <dbReference type="Proteomes" id="UP000034406"/>
    </source>
</evidence>